<sequence>MPKVKIDGREIEVPQGTTVLQAAEMLGFEVPQMCYHPGLSIVGVCRVCLCQVEGMPKLTTSCSTEVRDGMEVGLYVPEAEKARRGVIEFWLLNHPLDCPICDQGGECPLQDIAFDHGPGESRLDYDKIKFDKRKVLGPQVILDEERCILCWRCTRFTQEVSESHQLMLDERGAHTTISTPPGAEFDDPFSANVVDLCPVGALTTRDFRFKSRIWEMGSSAAIATNSSVGENIFIWSKKGTVERLTSRPNLKVNDYWLADQSRFDFKFINDPMRLTEPLVRVGDNLMETTWQEGMKALAEGLGPAMGRGSNRLGALTRRHLSNEEYWGIQKMVRGLGGSNNISAGRDEQMTEARVAMLQRGRILDSVVKIEGADLIIALGADIEKTHGVYGLRIRKAIRERGTRFVQVSDGDSRLNEVAMARDSAGPSGAAGWIAKLGGALNRGDKDGIAGIVRGAKRIVFMINAGAHNTEVAAAWDSFESTVTIEGTMKPMFLDDGGNIMGAALLGIGPDYYPGFKRISSEESQAWKGRWGGKVHGEPGLGWNDTIAAAGKGDVQAMMLFNSGRPGNWNFSSQEIEALKKAPFVAAFDMFAEEVQEFADIIIPTPSFAEIDGTYVNQDGLVQLAQFNILPKASPLTHVLHTLTGQLGGKPRGRAAIDIFREITRDVPQFADMDYGKLQDQQGIRVNYSDALVGA</sequence>
<dbReference type="EMBL" id="JABDJR010000635">
    <property type="protein sequence ID" value="NNF08245.1"/>
    <property type="molecule type" value="Genomic_DNA"/>
</dbReference>
<dbReference type="PROSITE" id="PS51839">
    <property type="entry name" value="4FE4S_HC3"/>
    <property type="match status" value="1"/>
</dbReference>
<evidence type="ECO:0000256" key="9">
    <source>
        <dbReference type="ARBA" id="ARBA00023004"/>
    </source>
</evidence>
<evidence type="ECO:0000259" key="16">
    <source>
        <dbReference type="PROSITE" id="PS51839"/>
    </source>
</evidence>
<evidence type="ECO:0000256" key="4">
    <source>
        <dbReference type="ARBA" id="ARBA00022485"/>
    </source>
</evidence>
<dbReference type="InterPro" id="IPR036010">
    <property type="entry name" value="2Fe-2S_ferredoxin-like_sf"/>
</dbReference>
<dbReference type="GO" id="GO:0016491">
    <property type="term" value="F:oxidoreductase activity"/>
    <property type="evidence" value="ECO:0007669"/>
    <property type="project" value="InterPro"/>
</dbReference>
<evidence type="ECO:0000259" key="15">
    <source>
        <dbReference type="PROSITE" id="PS51669"/>
    </source>
</evidence>
<dbReference type="Proteomes" id="UP000547674">
    <property type="component" value="Unassembled WGS sequence"/>
</dbReference>
<proteinExistence type="inferred from homology"/>
<dbReference type="SUPFAM" id="SSF54862">
    <property type="entry name" value="4Fe-4S ferredoxins"/>
    <property type="match status" value="1"/>
</dbReference>
<name>A0A7Y2EBZ5_UNCEI</name>
<dbReference type="PANTHER" id="PTHR43105:SF10">
    <property type="entry name" value="NADH-QUINONE OXIDOREDUCTASE SUBUNIT G"/>
    <property type="match status" value="1"/>
</dbReference>
<dbReference type="SUPFAM" id="SSF54292">
    <property type="entry name" value="2Fe-2S ferredoxin-like"/>
    <property type="match status" value="1"/>
</dbReference>
<dbReference type="PROSITE" id="PS00641">
    <property type="entry name" value="COMPLEX1_75K_1"/>
    <property type="match status" value="1"/>
</dbReference>
<dbReference type="GO" id="GO:0016020">
    <property type="term" value="C:membrane"/>
    <property type="evidence" value="ECO:0007669"/>
    <property type="project" value="UniProtKB-SubCell"/>
</dbReference>
<dbReference type="InterPro" id="IPR000283">
    <property type="entry name" value="NADH_UbQ_OxRdtase_75kDa_su_CS"/>
</dbReference>
<dbReference type="GO" id="GO:0048038">
    <property type="term" value="F:quinone binding"/>
    <property type="evidence" value="ECO:0007669"/>
    <property type="project" value="UniProtKB-KW"/>
</dbReference>
<dbReference type="PROSITE" id="PS51669">
    <property type="entry name" value="4FE4S_MOW_BIS_MGD"/>
    <property type="match status" value="1"/>
</dbReference>
<dbReference type="InterPro" id="IPR019574">
    <property type="entry name" value="NADH_UbQ_OxRdtase_Gsu_4Fe4S-bd"/>
</dbReference>
<dbReference type="PANTHER" id="PTHR43105">
    <property type="entry name" value="RESPIRATORY NITRATE REDUCTASE"/>
    <property type="match status" value="1"/>
</dbReference>
<evidence type="ECO:0000256" key="12">
    <source>
        <dbReference type="ARBA" id="ARBA00023136"/>
    </source>
</evidence>
<dbReference type="GO" id="GO:0008137">
    <property type="term" value="F:NADH dehydrogenase (ubiquinone) activity"/>
    <property type="evidence" value="ECO:0007669"/>
    <property type="project" value="InterPro"/>
</dbReference>
<evidence type="ECO:0000259" key="14">
    <source>
        <dbReference type="PROSITE" id="PS51085"/>
    </source>
</evidence>
<dbReference type="SMART" id="SM00929">
    <property type="entry name" value="NADH-G_4Fe-4S_3"/>
    <property type="match status" value="1"/>
</dbReference>
<keyword evidence="8" id="KW-1278">Translocase</keyword>
<keyword evidence="9" id="KW-0408">Iron</keyword>
<dbReference type="FunFam" id="3.10.20.740:FF:000004">
    <property type="entry name" value="NADH-quinone oxidoreductase"/>
    <property type="match status" value="1"/>
</dbReference>
<dbReference type="PROSITE" id="PS51085">
    <property type="entry name" value="2FE2S_FER_2"/>
    <property type="match status" value="1"/>
</dbReference>
<dbReference type="GO" id="GO:0051539">
    <property type="term" value="F:4 iron, 4 sulfur cluster binding"/>
    <property type="evidence" value="ECO:0007669"/>
    <property type="project" value="UniProtKB-KW"/>
</dbReference>
<evidence type="ECO:0000256" key="1">
    <source>
        <dbReference type="ARBA" id="ARBA00001966"/>
    </source>
</evidence>
<dbReference type="InterPro" id="IPR006963">
    <property type="entry name" value="Mopterin_OxRdtase_4Fe-4S_dom"/>
</dbReference>
<dbReference type="Gene3D" id="3.10.20.740">
    <property type="match status" value="1"/>
</dbReference>
<evidence type="ECO:0000256" key="13">
    <source>
        <dbReference type="ARBA" id="ARBA00034078"/>
    </source>
</evidence>
<dbReference type="Gene3D" id="3.40.228.10">
    <property type="entry name" value="Dimethylsulfoxide Reductase, domain 2"/>
    <property type="match status" value="1"/>
</dbReference>
<evidence type="ECO:0000256" key="11">
    <source>
        <dbReference type="ARBA" id="ARBA00023027"/>
    </source>
</evidence>
<dbReference type="PROSITE" id="PS00643">
    <property type="entry name" value="COMPLEX1_75K_3"/>
    <property type="match status" value="1"/>
</dbReference>
<evidence type="ECO:0000256" key="3">
    <source>
        <dbReference type="ARBA" id="ARBA00005404"/>
    </source>
</evidence>
<evidence type="ECO:0000256" key="8">
    <source>
        <dbReference type="ARBA" id="ARBA00022967"/>
    </source>
</evidence>
<dbReference type="Gene3D" id="3.30.70.20">
    <property type="match status" value="1"/>
</dbReference>
<dbReference type="AlphaFoldDB" id="A0A7Y2EBZ5"/>
<feature type="domain" description="2Fe-2S ferredoxin-type" evidence="14">
    <location>
        <begin position="2"/>
        <end position="80"/>
    </location>
</feature>
<dbReference type="Gene3D" id="3.40.50.740">
    <property type="match status" value="2"/>
</dbReference>
<comment type="caution">
    <text evidence="17">The sequence shown here is derived from an EMBL/GenBank/DDBJ whole genome shotgun (WGS) entry which is preliminary data.</text>
</comment>
<keyword evidence="4" id="KW-0004">4Fe-4S</keyword>
<accession>A0A7Y2EBZ5</accession>
<keyword evidence="7" id="KW-0479">Metal-binding</keyword>
<dbReference type="GO" id="GO:0051537">
    <property type="term" value="F:2 iron, 2 sulfur cluster binding"/>
    <property type="evidence" value="ECO:0007669"/>
    <property type="project" value="UniProtKB-KW"/>
</dbReference>
<dbReference type="Pfam" id="PF22117">
    <property type="entry name" value="Fer4_Nqo3"/>
    <property type="match status" value="1"/>
</dbReference>
<evidence type="ECO:0000256" key="10">
    <source>
        <dbReference type="ARBA" id="ARBA00023014"/>
    </source>
</evidence>
<dbReference type="InterPro" id="IPR001041">
    <property type="entry name" value="2Fe-2S_ferredoxin-type"/>
</dbReference>
<organism evidence="17 18">
    <name type="scientific">Eiseniibacteriota bacterium</name>
    <dbReference type="NCBI Taxonomy" id="2212470"/>
    <lineage>
        <taxon>Bacteria</taxon>
        <taxon>Candidatus Eiseniibacteriota</taxon>
    </lineage>
</organism>
<keyword evidence="5" id="KW-0001">2Fe-2S</keyword>
<comment type="subcellular location">
    <subcellularLocation>
        <location evidence="2">Membrane</location>
    </subcellularLocation>
</comment>
<evidence type="ECO:0000313" key="18">
    <source>
        <dbReference type="Proteomes" id="UP000547674"/>
    </source>
</evidence>
<dbReference type="GO" id="GO:0046872">
    <property type="term" value="F:metal ion binding"/>
    <property type="evidence" value="ECO:0007669"/>
    <property type="project" value="UniProtKB-KW"/>
</dbReference>
<dbReference type="InterPro" id="IPR050123">
    <property type="entry name" value="Prok_molybdopt-oxidoreductase"/>
</dbReference>
<reference evidence="17 18" key="1">
    <citation type="submission" date="2020-03" db="EMBL/GenBank/DDBJ databases">
        <title>Metabolic flexibility allows generalist bacteria to become dominant in a frequently disturbed ecosystem.</title>
        <authorList>
            <person name="Chen Y.-J."/>
            <person name="Leung P.M."/>
            <person name="Bay S.K."/>
            <person name="Hugenholtz P."/>
            <person name="Kessler A.J."/>
            <person name="Shelley G."/>
            <person name="Waite D.W."/>
            <person name="Cook P.L."/>
            <person name="Greening C."/>
        </authorList>
    </citation>
    <scope>NUCLEOTIDE SEQUENCE [LARGE SCALE GENOMIC DNA]</scope>
    <source>
        <strain evidence="17">SS_bin_28</strain>
    </source>
</reference>
<keyword evidence="6" id="KW-0874">Quinone</keyword>
<dbReference type="Pfam" id="PF00384">
    <property type="entry name" value="Molybdopterin"/>
    <property type="match status" value="1"/>
</dbReference>
<dbReference type="GO" id="GO:0042773">
    <property type="term" value="P:ATP synthesis coupled electron transport"/>
    <property type="evidence" value="ECO:0007669"/>
    <property type="project" value="InterPro"/>
</dbReference>
<gene>
    <name evidence="17" type="ORF">HKN21_15890</name>
</gene>
<dbReference type="InterPro" id="IPR054351">
    <property type="entry name" value="NADH_UbQ_OxRdtase_ferredoxin"/>
</dbReference>
<evidence type="ECO:0000256" key="5">
    <source>
        <dbReference type="ARBA" id="ARBA00022714"/>
    </source>
</evidence>
<dbReference type="InterPro" id="IPR006656">
    <property type="entry name" value="Mopterin_OxRdtase"/>
</dbReference>
<keyword evidence="11" id="KW-0520">NAD</keyword>
<comment type="cofactor">
    <cofactor evidence="1">
        <name>[4Fe-4S] cluster</name>
        <dbReference type="ChEBI" id="CHEBI:49883"/>
    </cofactor>
</comment>
<evidence type="ECO:0000256" key="6">
    <source>
        <dbReference type="ARBA" id="ARBA00022719"/>
    </source>
</evidence>
<feature type="domain" description="4Fe-4S Mo/W bis-MGD-type" evidence="15">
    <location>
        <begin position="216"/>
        <end position="272"/>
    </location>
</feature>
<evidence type="ECO:0000256" key="2">
    <source>
        <dbReference type="ARBA" id="ARBA00004370"/>
    </source>
</evidence>
<comment type="cofactor">
    <cofactor evidence="13">
        <name>[2Fe-2S] cluster</name>
        <dbReference type="ChEBI" id="CHEBI:190135"/>
    </cofactor>
</comment>
<protein>
    <submittedName>
        <fullName evidence="17">Molybdopterin-dependent oxidoreductase</fullName>
    </submittedName>
</protein>
<dbReference type="PROSITE" id="PS00642">
    <property type="entry name" value="COMPLEX1_75K_2"/>
    <property type="match status" value="1"/>
</dbReference>
<keyword evidence="10" id="KW-0411">Iron-sulfur</keyword>
<dbReference type="Pfam" id="PF13510">
    <property type="entry name" value="Fer2_4"/>
    <property type="match status" value="1"/>
</dbReference>
<comment type="similarity">
    <text evidence="3">Belongs to the complex I 75 kDa subunit family.</text>
</comment>
<dbReference type="CDD" id="cd00207">
    <property type="entry name" value="fer2"/>
    <property type="match status" value="1"/>
</dbReference>
<feature type="domain" description="4Fe-4S His(Cys)3-ligated-type" evidence="16">
    <location>
        <begin position="78"/>
        <end position="117"/>
    </location>
</feature>
<dbReference type="SUPFAM" id="SSF53706">
    <property type="entry name" value="Formate dehydrogenase/DMSO reductase, domains 1-3"/>
    <property type="match status" value="1"/>
</dbReference>
<keyword evidence="12" id="KW-0472">Membrane</keyword>
<dbReference type="Pfam" id="PF10588">
    <property type="entry name" value="NADH-G_4Fe-4S_3"/>
    <property type="match status" value="1"/>
</dbReference>
<evidence type="ECO:0000256" key="7">
    <source>
        <dbReference type="ARBA" id="ARBA00022723"/>
    </source>
</evidence>
<evidence type="ECO:0000313" key="17">
    <source>
        <dbReference type="EMBL" id="NNF08245.1"/>
    </source>
</evidence>